<dbReference type="CDD" id="cd06171">
    <property type="entry name" value="Sigma70_r4"/>
    <property type="match status" value="1"/>
</dbReference>
<evidence type="ECO:0000256" key="4">
    <source>
        <dbReference type="ARBA" id="ARBA00023125"/>
    </source>
</evidence>
<dbReference type="InterPro" id="IPR014284">
    <property type="entry name" value="RNA_pol_sigma-70_dom"/>
</dbReference>
<evidence type="ECO:0000259" key="6">
    <source>
        <dbReference type="Pfam" id="PF08281"/>
    </source>
</evidence>
<proteinExistence type="inferred from homology"/>
<dbReference type="Proteomes" id="UP000321638">
    <property type="component" value="Unassembled WGS sequence"/>
</dbReference>
<dbReference type="GO" id="GO:0016987">
    <property type="term" value="F:sigma factor activity"/>
    <property type="evidence" value="ECO:0007669"/>
    <property type="project" value="UniProtKB-KW"/>
</dbReference>
<dbReference type="Pfam" id="PF08281">
    <property type="entry name" value="Sigma70_r4_2"/>
    <property type="match status" value="1"/>
</dbReference>
<dbReference type="EMBL" id="VDUZ01000028">
    <property type="protein sequence ID" value="TXL73093.1"/>
    <property type="molecule type" value="Genomic_DNA"/>
</dbReference>
<keyword evidence="5" id="KW-0804">Transcription</keyword>
<organism evidence="8 9">
    <name type="scientific">Vineibacter terrae</name>
    <dbReference type="NCBI Taxonomy" id="2586908"/>
    <lineage>
        <taxon>Bacteria</taxon>
        <taxon>Pseudomonadati</taxon>
        <taxon>Pseudomonadota</taxon>
        <taxon>Alphaproteobacteria</taxon>
        <taxon>Hyphomicrobiales</taxon>
        <taxon>Vineibacter</taxon>
    </lineage>
</organism>
<reference evidence="8 9" key="1">
    <citation type="submission" date="2019-06" db="EMBL/GenBank/DDBJ databases">
        <title>New taxonomy in bacterial strain CC-CFT640, isolated from vineyard.</title>
        <authorList>
            <person name="Lin S.-Y."/>
            <person name="Tsai C.-F."/>
            <person name="Young C.-C."/>
        </authorList>
    </citation>
    <scope>NUCLEOTIDE SEQUENCE [LARGE SCALE GENOMIC DNA]</scope>
    <source>
        <strain evidence="8 9">CC-CFT640</strain>
    </source>
</reference>
<dbReference type="AlphaFoldDB" id="A0A5C8PGY4"/>
<feature type="domain" description="RNA polymerase sigma factor 70 region 4 type 2" evidence="6">
    <location>
        <begin position="98"/>
        <end position="150"/>
    </location>
</feature>
<name>A0A5C8PGY4_9HYPH</name>
<dbReference type="SUPFAM" id="SSF88946">
    <property type="entry name" value="Sigma2 domain of RNA polymerase sigma factors"/>
    <property type="match status" value="1"/>
</dbReference>
<dbReference type="InterPro" id="IPR013249">
    <property type="entry name" value="RNA_pol_sigma70_r4_t2"/>
</dbReference>
<dbReference type="NCBIfam" id="TIGR02937">
    <property type="entry name" value="sigma70-ECF"/>
    <property type="match status" value="1"/>
</dbReference>
<dbReference type="InterPro" id="IPR013324">
    <property type="entry name" value="RNA_pol_sigma_r3/r4-like"/>
</dbReference>
<accession>A0A5C8PGY4</accession>
<dbReference type="InterPro" id="IPR036388">
    <property type="entry name" value="WH-like_DNA-bd_sf"/>
</dbReference>
<gene>
    <name evidence="8" type="ORF">FHP25_23040</name>
</gene>
<evidence type="ECO:0000313" key="8">
    <source>
        <dbReference type="EMBL" id="TXL73093.1"/>
    </source>
</evidence>
<dbReference type="PROSITE" id="PS01063">
    <property type="entry name" value="SIGMA70_ECF"/>
    <property type="match status" value="1"/>
</dbReference>
<feature type="domain" description="PhyR sigma2" evidence="7">
    <location>
        <begin position="11"/>
        <end position="61"/>
    </location>
</feature>
<keyword evidence="9" id="KW-1185">Reference proteome</keyword>
<keyword evidence="4" id="KW-0238">DNA-binding</keyword>
<dbReference type="InterPro" id="IPR039425">
    <property type="entry name" value="RNA_pol_sigma-70-like"/>
</dbReference>
<evidence type="ECO:0000256" key="3">
    <source>
        <dbReference type="ARBA" id="ARBA00023082"/>
    </source>
</evidence>
<sequence>MGALKEELITLLPDLRAFSRFLCRERAAADDLLQNTIATALAKQHQFEAGTNLKAWLFTIMRTQFYSDLRSMRRRRDALDSACSDNVVPSPEHRAELMDLTAALWRLNPQYREALILVGAGGFSYEEAAELCGCAVGTMKARVSRARRQLAEAMA</sequence>
<dbReference type="Gene3D" id="1.10.1740.10">
    <property type="match status" value="1"/>
</dbReference>
<evidence type="ECO:0000256" key="2">
    <source>
        <dbReference type="ARBA" id="ARBA00023015"/>
    </source>
</evidence>
<protein>
    <submittedName>
        <fullName evidence="8">Sigma-70 family RNA polymerase sigma factor</fullName>
    </submittedName>
</protein>
<dbReference type="InterPro" id="IPR000838">
    <property type="entry name" value="RNA_pol_sigma70_ECF_CS"/>
</dbReference>
<evidence type="ECO:0000259" key="7">
    <source>
        <dbReference type="Pfam" id="PF22029"/>
    </source>
</evidence>
<dbReference type="GO" id="GO:0006352">
    <property type="term" value="P:DNA-templated transcription initiation"/>
    <property type="evidence" value="ECO:0007669"/>
    <property type="project" value="InterPro"/>
</dbReference>
<keyword evidence="3" id="KW-0731">Sigma factor</keyword>
<dbReference type="Gene3D" id="1.10.10.10">
    <property type="entry name" value="Winged helix-like DNA-binding domain superfamily/Winged helix DNA-binding domain"/>
    <property type="match status" value="1"/>
</dbReference>
<dbReference type="InterPro" id="IPR053866">
    <property type="entry name" value="PhyR_sigma2"/>
</dbReference>
<dbReference type="PANTHER" id="PTHR43133:SF25">
    <property type="entry name" value="RNA POLYMERASE SIGMA FACTOR RFAY-RELATED"/>
    <property type="match status" value="1"/>
</dbReference>
<evidence type="ECO:0000313" key="9">
    <source>
        <dbReference type="Proteomes" id="UP000321638"/>
    </source>
</evidence>
<evidence type="ECO:0000256" key="5">
    <source>
        <dbReference type="ARBA" id="ARBA00023163"/>
    </source>
</evidence>
<keyword evidence="2" id="KW-0805">Transcription regulation</keyword>
<dbReference type="GO" id="GO:0003677">
    <property type="term" value="F:DNA binding"/>
    <property type="evidence" value="ECO:0007669"/>
    <property type="project" value="UniProtKB-KW"/>
</dbReference>
<comment type="similarity">
    <text evidence="1">Belongs to the sigma-70 factor family. ECF subfamily.</text>
</comment>
<dbReference type="PANTHER" id="PTHR43133">
    <property type="entry name" value="RNA POLYMERASE ECF-TYPE SIGMA FACTO"/>
    <property type="match status" value="1"/>
</dbReference>
<dbReference type="InterPro" id="IPR013325">
    <property type="entry name" value="RNA_pol_sigma_r2"/>
</dbReference>
<evidence type="ECO:0000256" key="1">
    <source>
        <dbReference type="ARBA" id="ARBA00010641"/>
    </source>
</evidence>
<dbReference type="OrthoDB" id="9803470at2"/>
<dbReference type="SUPFAM" id="SSF88659">
    <property type="entry name" value="Sigma3 and sigma4 domains of RNA polymerase sigma factors"/>
    <property type="match status" value="1"/>
</dbReference>
<comment type="caution">
    <text evidence="8">The sequence shown here is derived from an EMBL/GenBank/DDBJ whole genome shotgun (WGS) entry which is preliminary data.</text>
</comment>
<dbReference type="Pfam" id="PF22029">
    <property type="entry name" value="PhyR_sigma2"/>
    <property type="match status" value="1"/>
</dbReference>